<dbReference type="InterPro" id="IPR040976">
    <property type="entry name" value="Pkinase_fungal"/>
</dbReference>
<dbReference type="AlphaFoldDB" id="D6RQ51"/>
<reference evidence="3 4" key="1">
    <citation type="journal article" date="2010" name="Proc. Natl. Acad. Sci. U.S.A.">
        <title>Insights into evolution of multicellular fungi from the assembled chromosomes of the mushroom Coprinopsis cinerea (Coprinus cinereus).</title>
        <authorList>
            <person name="Stajich J.E."/>
            <person name="Wilke S.K."/>
            <person name="Ahren D."/>
            <person name="Au C.H."/>
            <person name="Birren B.W."/>
            <person name="Borodovsky M."/>
            <person name="Burns C."/>
            <person name="Canback B."/>
            <person name="Casselton L.A."/>
            <person name="Cheng C.K."/>
            <person name="Deng J."/>
            <person name="Dietrich F.S."/>
            <person name="Fargo D.C."/>
            <person name="Farman M.L."/>
            <person name="Gathman A.C."/>
            <person name="Goldberg J."/>
            <person name="Guigo R."/>
            <person name="Hoegger P.J."/>
            <person name="Hooker J.B."/>
            <person name="Huggins A."/>
            <person name="James T.Y."/>
            <person name="Kamada T."/>
            <person name="Kilaru S."/>
            <person name="Kodira C."/>
            <person name="Kues U."/>
            <person name="Kupfer D."/>
            <person name="Kwan H.S."/>
            <person name="Lomsadze A."/>
            <person name="Li W."/>
            <person name="Lilly W.W."/>
            <person name="Ma L.J."/>
            <person name="Mackey A.J."/>
            <person name="Manning G."/>
            <person name="Martin F."/>
            <person name="Muraguchi H."/>
            <person name="Natvig D.O."/>
            <person name="Palmerini H."/>
            <person name="Ramesh M.A."/>
            <person name="Rehmeyer C.J."/>
            <person name="Roe B.A."/>
            <person name="Shenoy N."/>
            <person name="Stanke M."/>
            <person name="Ter-Hovhannisyan V."/>
            <person name="Tunlid A."/>
            <person name="Velagapudi R."/>
            <person name="Vision T.J."/>
            <person name="Zeng Q."/>
            <person name="Zolan M.E."/>
            <person name="Pukkila P.J."/>
        </authorList>
    </citation>
    <scope>NUCLEOTIDE SEQUENCE [LARGE SCALE GENOMIC DNA]</scope>
    <source>
        <strain evidence="4">Okayama-7 / 130 / ATCC MYA-4618 / FGSC 9003</strain>
    </source>
</reference>
<dbReference type="Pfam" id="PF17667">
    <property type="entry name" value="Pkinase_fungal"/>
    <property type="match status" value="1"/>
</dbReference>
<dbReference type="OMA" id="ARRNETW"/>
<dbReference type="GeneID" id="9380327"/>
<comment type="caution">
    <text evidence="3">The sequence shown here is derived from an EMBL/GenBank/DDBJ whole genome shotgun (WGS) entry which is preliminary data.</text>
</comment>
<dbReference type="InParanoid" id="D6RQ51"/>
<feature type="region of interest" description="Disordered" evidence="1">
    <location>
        <begin position="99"/>
        <end position="126"/>
    </location>
</feature>
<feature type="compositionally biased region" description="Acidic residues" evidence="1">
    <location>
        <begin position="109"/>
        <end position="119"/>
    </location>
</feature>
<dbReference type="KEGG" id="cci:CC1G_15275"/>
<keyword evidence="3" id="KW-0418">Kinase</keyword>
<proteinExistence type="predicted"/>
<sequence>MSCSRSDEENDNNVDALLSVVNLQRDEQALNLTQVPEFNSRDTFLTDVNTVCKLVKECYRKFSSLVVFKDTSNLVQPGHPRDKDDKSAKPDFVAGFEEHWHDGRKDDGSESGDSDDSEDEVHPKDPHSHILWPLIRVAGETAPERPKYRDIETIEYSGTCLCLLLDARPDFRVALGLVLDKTEVYLLVGEAGAGIHHFTFAWGSRSGSIPTSNLSTSQLQPTTILPLVGTVSDSPQLICRMRRRPRIRCNGSSLNVIKMRLCRKDVLGEIEILERIHEKGSLPGVIRLLFYERLPYPYARRNETWMGFNEIGQSFMSIKTVREMLMVEYDVLEITRMLFLERNVLHRDISKGNVLYIPPSEKTEASDTHNSKKASDDTKQSMGSRYCFSKYLLGERRDDGGATCALWSVLRFKGTAAFMARAIYLGGPLTLDFYFSLPSIPLSAHLASYEKTFPDRVSMFSGLVGRDIGLDPSQRWKLNREPPYPIHGPWRHRLYHDAESVYWLMVFWALFAKPSVEVEGTPEHEGYIPQYCWIEFCSGRKHNWPDGCKEEDIHPAYRPFYALLREMQRYLYVDPHWFPRDSPISRPEFLHECFQRVILSFLMSHSEEEFMTLEKSDEDRAIPVIRVPRPS</sequence>
<evidence type="ECO:0000259" key="2">
    <source>
        <dbReference type="Pfam" id="PF17667"/>
    </source>
</evidence>
<feature type="compositionally biased region" description="Basic and acidic residues" evidence="1">
    <location>
        <begin position="99"/>
        <end position="108"/>
    </location>
</feature>
<dbReference type="eggNOG" id="ENOG502SPAN">
    <property type="taxonomic scope" value="Eukaryota"/>
</dbReference>
<feature type="domain" description="Fungal-type protein kinase" evidence="2">
    <location>
        <begin position="308"/>
        <end position="359"/>
    </location>
</feature>
<dbReference type="OrthoDB" id="5569250at2759"/>
<dbReference type="RefSeq" id="XP_002910367.1">
    <property type="nucleotide sequence ID" value="XM_002910321.1"/>
</dbReference>
<dbReference type="HOGENOM" id="CLU_021658_1_0_1"/>
<dbReference type="STRING" id="240176.D6RQ51"/>
<protein>
    <submittedName>
        <fullName evidence="3">Other/FunK1 protein kinase</fullName>
    </submittedName>
</protein>
<feature type="compositionally biased region" description="Basic and acidic residues" evidence="1">
    <location>
        <begin position="361"/>
        <end position="379"/>
    </location>
</feature>
<dbReference type="EMBL" id="AACS02000010">
    <property type="protein sequence ID" value="EFI26873.1"/>
    <property type="molecule type" value="Genomic_DNA"/>
</dbReference>
<organism evidence="3 4">
    <name type="scientific">Coprinopsis cinerea (strain Okayama-7 / 130 / ATCC MYA-4618 / FGSC 9003)</name>
    <name type="common">Inky cap fungus</name>
    <name type="synonym">Hormographiella aspergillata</name>
    <dbReference type="NCBI Taxonomy" id="240176"/>
    <lineage>
        <taxon>Eukaryota</taxon>
        <taxon>Fungi</taxon>
        <taxon>Dikarya</taxon>
        <taxon>Basidiomycota</taxon>
        <taxon>Agaricomycotina</taxon>
        <taxon>Agaricomycetes</taxon>
        <taxon>Agaricomycetidae</taxon>
        <taxon>Agaricales</taxon>
        <taxon>Agaricineae</taxon>
        <taxon>Psathyrellaceae</taxon>
        <taxon>Coprinopsis</taxon>
    </lineage>
</organism>
<evidence type="ECO:0000313" key="3">
    <source>
        <dbReference type="EMBL" id="EFI26873.1"/>
    </source>
</evidence>
<gene>
    <name evidence="3" type="ORF">CC1G_15275</name>
</gene>
<dbReference type="Proteomes" id="UP000001861">
    <property type="component" value="Unassembled WGS sequence"/>
</dbReference>
<evidence type="ECO:0000313" key="4">
    <source>
        <dbReference type="Proteomes" id="UP000001861"/>
    </source>
</evidence>
<dbReference type="VEuPathDB" id="FungiDB:CC1G_15275"/>
<dbReference type="GO" id="GO:0016301">
    <property type="term" value="F:kinase activity"/>
    <property type="evidence" value="ECO:0007669"/>
    <property type="project" value="UniProtKB-KW"/>
</dbReference>
<keyword evidence="3" id="KW-0808">Transferase</keyword>
<feature type="region of interest" description="Disordered" evidence="1">
    <location>
        <begin position="360"/>
        <end position="380"/>
    </location>
</feature>
<name>D6RQ51_COPC7</name>
<evidence type="ECO:0000256" key="1">
    <source>
        <dbReference type="SAM" id="MobiDB-lite"/>
    </source>
</evidence>
<keyword evidence="4" id="KW-1185">Reference proteome</keyword>
<accession>D6RQ51</accession>